<feature type="transmembrane region" description="Helical" evidence="12">
    <location>
        <begin position="118"/>
        <end position="147"/>
    </location>
</feature>
<evidence type="ECO:0000256" key="4">
    <source>
        <dbReference type="ARBA" id="ARBA00022475"/>
    </source>
</evidence>
<dbReference type="GO" id="GO:0015123">
    <property type="term" value="F:acetate transmembrane transporter activity"/>
    <property type="evidence" value="ECO:0007669"/>
    <property type="project" value="TreeGrafter"/>
</dbReference>
<evidence type="ECO:0000313" key="13">
    <source>
        <dbReference type="EMBL" id="SEQ90421.1"/>
    </source>
</evidence>
<dbReference type="InterPro" id="IPR001734">
    <property type="entry name" value="Na/solute_symporter"/>
</dbReference>
<dbReference type="OrthoDB" id="9814523at2"/>
<comment type="subcellular location">
    <subcellularLocation>
        <location evidence="1">Cell membrane</location>
        <topology evidence="1">Multi-pass membrane protein</topology>
    </subcellularLocation>
</comment>
<dbReference type="GO" id="GO:0006811">
    <property type="term" value="P:monoatomic ion transport"/>
    <property type="evidence" value="ECO:0007669"/>
    <property type="project" value="UniProtKB-KW"/>
</dbReference>
<dbReference type="EMBL" id="FOES01000033">
    <property type="protein sequence ID" value="SEQ90421.1"/>
    <property type="molecule type" value="Genomic_DNA"/>
</dbReference>
<proteinExistence type="inferred from homology"/>
<feature type="transmembrane region" description="Helical" evidence="12">
    <location>
        <begin position="45"/>
        <end position="68"/>
    </location>
</feature>
<feature type="transmembrane region" description="Helical" evidence="12">
    <location>
        <begin position="235"/>
        <end position="256"/>
    </location>
</feature>
<feature type="transmembrane region" description="Helical" evidence="12">
    <location>
        <begin position="370"/>
        <end position="389"/>
    </location>
</feature>
<feature type="transmembrane region" description="Helical" evidence="12">
    <location>
        <begin position="395"/>
        <end position="418"/>
    </location>
</feature>
<dbReference type="InterPro" id="IPR018212">
    <property type="entry name" value="Na/solute_symporter_CS"/>
</dbReference>
<gene>
    <name evidence="13" type="ORF">SAMN05216362_13314</name>
</gene>
<dbReference type="InterPro" id="IPR038377">
    <property type="entry name" value="Na/Glc_symporter_sf"/>
</dbReference>
<feature type="transmembrane region" description="Helical" evidence="12">
    <location>
        <begin position="74"/>
        <end position="92"/>
    </location>
</feature>
<accession>A0A1H9JTT0</accession>
<dbReference type="Gene3D" id="1.20.1730.10">
    <property type="entry name" value="Sodium/glucose cotransporter"/>
    <property type="match status" value="1"/>
</dbReference>
<protein>
    <submittedName>
        <fullName evidence="13">Cation/acetate symporter</fullName>
    </submittedName>
</protein>
<evidence type="ECO:0000256" key="10">
    <source>
        <dbReference type="ARBA" id="ARBA00023136"/>
    </source>
</evidence>
<dbReference type="PROSITE" id="PS50283">
    <property type="entry name" value="NA_SOLUT_SYMP_3"/>
    <property type="match status" value="1"/>
</dbReference>
<reference evidence="13 14" key="1">
    <citation type="submission" date="2016-10" db="EMBL/GenBank/DDBJ databases">
        <authorList>
            <person name="de Groot N.N."/>
        </authorList>
    </citation>
    <scope>NUCLEOTIDE SEQUENCE [LARGE SCALE GENOMIC DNA]</scope>
    <source>
        <strain evidence="13 14">DSM 21633</strain>
    </source>
</reference>
<feature type="transmembrane region" description="Helical" evidence="12">
    <location>
        <begin position="458"/>
        <end position="475"/>
    </location>
</feature>
<feature type="transmembrane region" description="Helical" evidence="12">
    <location>
        <begin position="6"/>
        <end position="24"/>
    </location>
</feature>
<comment type="similarity">
    <text evidence="2 11">Belongs to the sodium:solute symporter (SSF) (TC 2.A.21) family.</text>
</comment>
<keyword evidence="14" id="KW-1185">Reference proteome</keyword>
<keyword evidence="10 12" id="KW-0472">Membrane</keyword>
<evidence type="ECO:0000256" key="6">
    <source>
        <dbReference type="ARBA" id="ARBA00022847"/>
    </source>
</evidence>
<name>A0A1H9JTT0_9BACI</name>
<evidence type="ECO:0000256" key="5">
    <source>
        <dbReference type="ARBA" id="ARBA00022692"/>
    </source>
</evidence>
<evidence type="ECO:0000256" key="2">
    <source>
        <dbReference type="ARBA" id="ARBA00006434"/>
    </source>
</evidence>
<sequence>MNVTYLVFFVIILIGTLVITHWAAERSRTTHQFYVVSGSLSGFQNGLAIAGDYISAASFLGITGLIAFYGYDGFLYATGFLISYVILLLWVAEPVQRLGTYSIADVVTERFPRRGIRLMVAISGILISVLYMIPQLVASGLLIRLLLGVDYTASVWVIGILMTLYVVFGGMVATSWVQIIKTVLLMGGTLLVVLILISWVNWDWSKLMVEAKNQSPHGEAFFYPGHLFEHSIEKISLTLSLILGTSGLPHILLRFLTVKNAKEARVSAMSATWVIGLFYLMALVLGVGTIAIVGWDRLVGADPSGNLAALLLAEVVGGDFLVAFVMAVAFATIIAVVTGLVFAATSAFAYDIYHHIWKRQQASEKQQLTVARSVAVVIGLISIILSIGMEGVNVAFLVSMTFAIAASSIFPLLMLTFYWKRFNHVGAYSTLLTGFLMSLLFISMGSEGLGLISLSNPAILSIPSGFLGGIIGTWLSKHKQCTEDKTYMLRVHFGEREVPPHD</sequence>
<feature type="transmembrane region" description="Helical" evidence="12">
    <location>
        <begin position="320"/>
        <end position="350"/>
    </location>
</feature>
<evidence type="ECO:0000256" key="8">
    <source>
        <dbReference type="ARBA" id="ARBA00023053"/>
    </source>
</evidence>
<keyword evidence="9" id="KW-0406">Ion transport</keyword>
<evidence type="ECO:0000256" key="9">
    <source>
        <dbReference type="ARBA" id="ARBA00023065"/>
    </source>
</evidence>
<keyword evidence="5 12" id="KW-0812">Transmembrane</keyword>
<keyword evidence="6" id="KW-0769">Symport</keyword>
<evidence type="ECO:0000256" key="7">
    <source>
        <dbReference type="ARBA" id="ARBA00022989"/>
    </source>
</evidence>
<evidence type="ECO:0000256" key="1">
    <source>
        <dbReference type="ARBA" id="ARBA00004651"/>
    </source>
</evidence>
<keyword evidence="3" id="KW-0813">Transport</keyword>
<dbReference type="InterPro" id="IPR050277">
    <property type="entry name" value="Sodium:Solute_Symporter"/>
</dbReference>
<dbReference type="PROSITE" id="PS00456">
    <property type="entry name" value="NA_SOLUT_SYMP_1"/>
    <property type="match status" value="1"/>
</dbReference>
<evidence type="ECO:0000313" key="14">
    <source>
        <dbReference type="Proteomes" id="UP000199427"/>
    </source>
</evidence>
<keyword evidence="7 12" id="KW-1133">Transmembrane helix</keyword>
<dbReference type="NCBIfam" id="TIGR00813">
    <property type="entry name" value="sss"/>
    <property type="match status" value="1"/>
</dbReference>
<feature type="transmembrane region" description="Helical" evidence="12">
    <location>
        <begin position="153"/>
        <end position="176"/>
    </location>
</feature>
<dbReference type="GO" id="GO:0006847">
    <property type="term" value="P:plasma membrane acetate transport"/>
    <property type="evidence" value="ECO:0007669"/>
    <property type="project" value="TreeGrafter"/>
</dbReference>
<evidence type="ECO:0000256" key="11">
    <source>
        <dbReference type="RuleBase" id="RU362091"/>
    </source>
</evidence>
<organism evidence="13 14">
    <name type="scientific">Piscibacillus halophilus</name>
    <dbReference type="NCBI Taxonomy" id="571933"/>
    <lineage>
        <taxon>Bacteria</taxon>
        <taxon>Bacillati</taxon>
        <taxon>Bacillota</taxon>
        <taxon>Bacilli</taxon>
        <taxon>Bacillales</taxon>
        <taxon>Bacillaceae</taxon>
        <taxon>Piscibacillus</taxon>
    </lineage>
</organism>
<dbReference type="Pfam" id="PF00474">
    <property type="entry name" value="SSF"/>
    <property type="match status" value="1"/>
</dbReference>
<dbReference type="GO" id="GO:0005886">
    <property type="term" value="C:plasma membrane"/>
    <property type="evidence" value="ECO:0007669"/>
    <property type="project" value="UniProtKB-SubCell"/>
</dbReference>
<dbReference type="CDD" id="cd11480">
    <property type="entry name" value="SLC5sbd_u4"/>
    <property type="match status" value="1"/>
</dbReference>
<evidence type="ECO:0000256" key="12">
    <source>
        <dbReference type="SAM" id="Phobius"/>
    </source>
</evidence>
<dbReference type="Proteomes" id="UP000199427">
    <property type="component" value="Unassembled WGS sequence"/>
</dbReference>
<dbReference type="AlphaFoldDB" id="A0A1H9JTT0"/>
<evidence type="ECO:0000256" key="3">
    <source>
        <dbReference type="ARBA" id="ARBA00022448"/>
    </source>
</evidence>
<dbReference type="GO" id="GO:0015293">
    <property type="term" value="F:symporter activity"/>
    <property type="evidence" value="ECO:0007669"/>
    <property type="project" value="UniProtKB-KW"/>
</dbReference>
<dbReference type="PANTHER" id="PTHR48086">
    <property type="entry name" value="SODIUM/PROLINE SYMPORTER-RELATED"/>
    <property type="match status" value="1"/>
</dbReference>
<feature type="transmembrane region" description="Helical" evidence="12">
    <location>
        <begin position="425"/>
        <end position="446"/>
    </location>
</feature>
<dbReference type="STRING" id="571933.SAMN05216362_13314"/>
<keyword evidence="4" id="KW-1003">Cell membrane</keyword>
<feature type="transmembrane region" description="Helical" evidence="12">
    <location>
        <begin position="268"/>
        <end position="295"/>
    </location>
</feature>
<keyword evidence="8" id="KW-0915">Sodium</keyword>
<dbReference type="PANTHER" id="PTHR48086:SF6">
    <property type="entry name" value="CATION_ACETATE SYMPORTER ACTP"/>
    <property type="match status" value="1"/>
</dbReference>
<dbReference type="RefSeq" id="WP_091774737.1">
    <property type="nucleotide sequence ID" value="NZ_CAESCL010000048.1"/>
</dbReference>
<feature type="transmembrane region" description="Helical" evidence="12">
    <location>
        <begin position="183"/>
        <end position="202"/>
    </location>
</feature>